<dbReference type="InterPro" id="IPR039523">
    <property type="entry name" value="RimK-rel_E_lig_ATP-grasp"/>
</dbReference>
<dbReference type="InterPro" id="IPR011761">
    <property type="entry name" value="ATP-grasp"/>
</dbReference>
<dbReference type="SUPFAM" id="SSF50630">
    <property type="entry name" value="Acid proteases"/>
    <property type="match status" value="1"/>
</dbReference>
<organism evidence="3 4">
    <name type="scientific">Candidatus Dojkabacteria bacterium</name>
    <dbReference type="NCBI Taxonomy" id="2099670"/>
    <lineage>
        <taxon>Bacteria</taxon>
        <taxon>Candidatus Dojkabacteria</taxon>
    </lineage>
</organism>
<dbReference type="GO" id="GO:0018169">
    <property type="term" value="F:ribosomal S6-glutamic acid ligase activity"/>
    <property type="evidence" value="ECO:0007669"/>
    <property type="project" value="TreeGrafter"/>
</dbReference>
<dbReference type="InterPro" id="IPR021109">
    <property type="entry name" value="Peptidase_aspartic_dom_sf"/>
</dbReference>
<dbReference type="GO" id="GO:0046872">
    <property type="term" value="F:metal ion binding"/>
    <property type="evidence" value="ECO:0007669"/>
    <property type="project" value="InterPro"/>
</dbReference>
<dbReference type="EMBL" id="SSDS01000052">
    <property type="protein sequence ID" value="TXG77168.1"/>
    <property type="molecule type" value="Genomic_DNA"/>
</dbReference>
<keyword evidence="1" id="KW-0067">ATP-binding</keyword>
<gene>
    <name evidence="3" type="ORF">E6Q11_03305</name>
</gene>
<name>A0A5C7J780_9BACT</name>
<sequence>MFSFFQAQKSILGMNARNLDYVRPYNHARGKRIADQKLLCKNVLKKAGLPVPGLIAKIRSQVELESFDWATLPESFALKPNRGFGGEGIIVVYARKKGRQDAWVKADGSIITIADLESHIRNILDGSFSLSNTPDIAFFEERLKLSKILKPYTYKGIPDIRVIVFNRVPVMAMLRLPTVSSGGKANLQQGAIGVGIDMANGTTTTAIIGKGRRIEYVPGTRLLLSGIKIPRWKDILTMAVTAQNTTELGFLGADIAIDRDQGPVILELNARPGLSIQLANQTGLKERLERVKGLKIKNVDHGVRVGMNLFGGEIEENIEELSGKRVIGSIVKVKFIGKEGKEIEVDAKVDTGADSSSIDRALAEELGFSEVVAYFDTIPKPEFSSRENHILLEEELKKKYVHPDLKDIAFIYASNGVSLRPKIGLTLVIDKQELLANPTVTDRSHLQYRAIIGRRNLGNFLVDVSKR</sequence>
<evidence type="ECO:0000256" key="1">
    <source>
        <dbReference type="PROSITE-ProRule" id="PRU00409"/>
    </source>
</evidence>
<reference evidence="3 4" key="1">
    <citation type="submission" date="2018-09" db="EMBL/GenBank/DDBJ databases">
        <title>Metagenome Assembled Genomes from an Advanced Water Purification Facility.</title>
        <authorList>
            <person name="Stamps B.W."/>
            <person name="Spear J.R."/>
        </authorList>
    </citation>
    <scope>NUCLEOTIDE SEQUENCE [LARGE SCALE GENOMIC DNA]</scope>
    <source>
        <strain evidence="3">Bin_63_2</strain>
    </source>
</reference>
<evidence type="ECO:0000313" key="3">
    <source>
        <dbReference type="EMBL" id="TXG77168.1"/>
    </source>
</evidence>
<proteinExistence type="predicted"/>
<dbReference type="Gene3D" id="3.30.470.20">
    <property type="entry name" value="ATP-grasp fold, B domain"/>
    <property type="match status" value="1"/>
</dbReference>
<dbReference type="SUPFAM" id="SSF56059">
    <property type="entry name" value="Glutathione synthetase ATP-binding domain-like"/>
    <property type="match status" value="1"/>
</dbReference>
<dbReference type="GO" id="GO:0005737">
    <property type="term" value="C:cytoplasm"/>
    <property type="evidence" value="ECO:0007669"/>
    <property type="project" value="TreeGrafter"/>
</dbReference>
<dbReference type="PANTHER" id="PTHR21621:SF0">
    <property type="entry name" value="BETA-CITRYLGLUTAMATE SYNTHASE B-RELATED"/>
    <property type="match status" value="1"/>
</dbReference>
<comment type="caution">
    <text evidence="3">The sequence shown here is derived from an EMBL/GenBank/DDBJ whole genome shotgun (WGS) entry which is preliminary data.</text>
</comment>
<dbReference type="AlphaFoldDB" id="A0A5C7J780"/>
<accession>A0A5C7J780</accession>
<dbReference type="GO" id="GO:0005524">
    <property type="term" value="F:ATP binding"/>
    <property type="evidence" value="ECO:0007669"/>
    <property type="project" value="UniProtKB-UniRule"/>
</dbReference>
<protein>
    <recommendedName>
        <fullName evidence="2">ATP-grasp domain-containing protein</fullName>
    </recommendedName>
</protein>
<dbReference type="Gene3D" id="2.40.70.10">
    <property type="entry name" value="Acid Proteases"/>
    <property type="match status" value="1"/>
</dbReference>
<dbReference type="PANTHER" id="PTHR21621">
    <property type="entry name" value="RIBOSOMAL PROTEIN S6 MODIFICATION PROTEIN"/>
    <property type="match status" value="1"/>
</dbReference>
<feature type="domain" description="ATP-grasp" evidence="2">
    <location>
        <begin position="41"/>
        <end position="295"/>
    </location>
</feature>
<evidence type="ECO:0000313" key="4">
    <source>
        <dbReference type="Proteomes" id="UP000321026"/>
    </source>
</evidence>
<keyword evidence="1" id="KW-0547">Nucleotide-binding</keyword>
<dbReference type="Proteomes" id="UP000321026">
    <property type="component" value="Unassembled WGS sequence"/>
</dbReference>
<dbReference type="GO" id="GO:0009432">
    <property type="term" value="P:SOS response"/>
    <property type="evidence" value="ECO:0007669"/>
    <property type="project" value="TreeGrafter"/>
</dbReference>
<dbReference type="Pfam" id="PF14397">
    <property type="entry name" value="ATPgrasp_ST"/>
    <property type="match status" value="1"/>
</dbReference>
<dbReference type="PROSITE" id="PS50975">
    <property type="entry name" value="ATP_GRASP"/>
    <property type="match status" value="1"/>
</dbReference>
<evidence type="ECO:0000259" key="2">
    <source>
        <dbReference type="PROSITE" id="PS50975"/>
    </source>
</evidence>